<dbReference type="OrthoDB" id="5381450at2"/>
<dbReference type="GO" id="GO:0016747">
    <property type="term" value="F:acyltransferase activity, transferring groups other than amino-acyl groups"/>
    <property type="evidence" value="ECO:0007669"/>
    <property type="project" value="InterPro"/>
</dbReference>
<dbReference type="PANTHER" id="PTHR43877">
    <property type="entry name" value="AMINOALKYLPHOSPHONATE N-ACETYLTRANSFERASE-RELATED-RELATED"/>
    <property type="match status" value="1"/>
</dbReference>
<reference evidence="4 5" key="1">
    <citation type="submission" date="2017-06" db="EMBL/GenBank/DDBJ databases">
        <title>Sequencing and comparative analysis of myxobacterial genomes.</title>
        <authorList>
            <person name="Rupp O."/>
            <person name="Goesmann A."/>
            <person name="Sogaard-Andersen L."/>
        </authorList>
    </citation>
    <scope>NUCLEOTIDE SEQUENCE [LARGE SCALE GENOMIC DNA]</scope>
    <source>
        <strain evidence="4 5">DSM 14697</strain>
    </source>
</reference>
<evidence type="ECO:0000313" key="4">
    <source>
        <dbReference type="EMBL" id="ATB45525.1"/>
    </source>
</evidence>
<dbReference type="InterPro" id="IPR016181">
    <property type="entry name" value="Acyl_CoA_acyltransferase"/>
</dbReference>
<accession>A0A250JNU1</accession>
<dbReference type="PROSITE" id="PS51186">
    <property type="entry name" value="GNAT"/>
    <property type="match status" value="1"/>
</dbReference>
<keyword evidence="2" id="KW-0012">Acyltransferase</keyword>
<protein>
    <submittedName>
        <fullName evidence="4">Acetyltransferase</fullName>
    </submittedName>
</protein>
<evidence type="ECO:0000313" key="5">
    <source>
        <dbReference type="Proteomes" id="UP000217343"/>
    </source>
</evidence>
<evidence type="ECO:0000256" key="2">
    <source>
        <dbReference type="ARBA" id="ARBA00023315"/>
    </source>
</evidence>
<sequence>MGPQDSQWVLRPGRPEDHAVFAQLFLELGVDDPPPSAPVWAAEIAGSSLFAEGPRGVGAYAVTKALGDFGFVQQLVVAPSVRGQGLGRRMMSHLASHLRAQGCTRWGLNVKRDNVPALSLYTSMGMQPAREAATLRLTRAHLASLPAASSEGAMVPVSPEDRGPLTEAFGMLPGKLESFAALDSHRLLGLVDAQAPARRWLGMMDLRAAAGPLLFPFFAVSAAHARTLLEAAFEQLGEGASSLNVVVTDDAPLVRLLRDAGAQTRLETLELRGPLTDAAR</sequence>
<organism evidence="4 5">
    <name type="scientific">Corallococcus macrosporus DSM 14697</name>
    <dbReference type="NCBI Taxonomy" id="1189310"/>
    <lineage>
        <taxon>Bacteria</taxon>
        <taxon>Pseudomonadati</taxon>
        <taxon>Myxococcota</taxon>
        <taxon>Myxococcia</taxon>
        <taxon>Myxococcales</taxon>
        <taxon>Cystobacterineae</taxon>
        <taxon>Myxococcaceae</taxon>
        <taxon>Corallococcus</taxon>
    </lineage>
</organism>
<name>A0A250JNU1_9BACT</name>
<proteinExistence type="predicted"/>
<dbReference type="Gene3D" id="3.40.630.30">
    <property type="match status" value="1"/>
</dbReference>
<dbReference type="AlphaFoldDB" id="A0A250JNU1"/>
<keyword evidence="5" id="KW-1185">Reference proteome</keyword>
<dbReference type="RefSeq" id="WP_095957335.1">
    <property type="nucleotide sequence ID" value="NZ_CP022203.1"/>
</dbReference>
<dbReference type="EMBL" id="CP022203">
    <property type="protein sequence ID" value="ATB45525.1"/>
    <property type="molecule type" value="Genomic_DNA"/>
</dbReference>
<evidence type="ECO:0000259" key="3">
    <source>
        <dbReference type="PROSITE" id="PS51186"/>
    </source>
</evidence>
<dbReference type="KEGG" id="mmas:MYMAC_001110"/>
<dbReference type="InterPro" id="IPR000182">
    <property type="entry name" value="GNAT_dom"/>
</dbReference>
<gene>
    <name evidence="4" type="ORF">MYMAC_001110</name>
</gene>
<dbReference type="SUPFAM" id="SSF55729">
    <property type="entry name" value="Acyl-CoA N-acyltransferases (Nat)"/>
    <property type="match status" value="1"/>
</dbReference>
<keyword evidence="1 4" id="KW-0808">Transferase</keyword>
<dbReference type="Proteomes" id="UP000217343">
    <property type="component" value="Chromosome"/>
</dbReference>
<dbReference type="InterPro" id="IPR050832">
    <property type="entry name" value="Bact_Acetyltransf"/>
</dbReference>
<feature type="domain" description="N-acetyltransferase" evidence="3">
    <location>
        <begin position="8"/>
        <end position="148"/>
    </location>
</feature>
<evidence type="ECO:0000256" key="1">
    <source>
        <dbReference type="ARBA" id="ARBA00022679"/>
    </source>
</evidence>
<dbReference type="CDD" id="cd04301">
    <property type="entry name" value="NAT_SF"/>
    <property type="match status" value="1"/>
</dbReference>
<dbReference type="PANTHER" id="PTHR43877:SF2">
    <property type="entry name" value="AMINOALKYLPHOSPHONATE N-ACETYLTRANSFERASE-RELATED"/>
    <property type="match status" value="1"/>
</dbReference>
<dbReference type="Pfam" id="PF00583">
    <property type="entry name" value="Acetyltransf_1"/>
    <property type="match status" value="1"/>
</dbReference>